<evidence type="ECO:0000313" key="8">
    <source>
        <dbReference type="Proteomes" id="UP000240400"/>
    </source>
</evidence>
<feature type="non-terminal residue" evidence="7">
    <location>
        <position position="160"/>
    </location>
</feature>
<dbReference type="InterPro" id="IPR050833">
    <property type="entry name" value="Poly_Biosynth_Transport"/>
</dbReference>
<feature type="transmembrane region" description="Helical" evidence="6">
    <location>
        <begin position="81"/>
        <end position="101"/>
    </location>
</feature>
<reference evidence="7 8" key="1">
    <citation type="journal article" date="2016" name="Front. Microbiol.">
        <title>Comprehensive Phylogenetic Analysis of Bovine Non-aureus Staphylococci Species Based on Whole-Genome Sequencing.</title>
        <authorList>
            <person name="Naushad S."/>
            <person name="Barkema H.W."/>
            <person name="Luby C."/>
            <person name="Condas L.A."/>
            <person name="Nobrega D.B."/>
            <person name="Carson D.A."/>
            <person name="De Buck J."/>
        </authorList>
    </citation>
    <scope>NUCLEOTIDE SEQUENCE [LARGE SCALE GENOMIC DNA]</scope>
    <source>
        <strain evidence="7 8">SNUC 4337</strain>
    </source>
</reference>
<dbReference type="AlphaFoldDB" id="A0A2T4S542"/>
<feature type="non-terminal residue" evidence="7">
    <location>
        <position position="1"/>
    </location>
</feature>
<evidence type="ECO:0000256" key="3">
    <source>
        <dbReference type="ARBA" id="ARBA00022692"/>
    </source>
</evidence>
<dbReference type="RefSeq" id="WP_421673530.1">
    <property type="nucleotide sequence ID" value="NZ_PZHR01000807.1"/>
</dbReference>
<feature type="transmembrane region" description="Helical" evidence="6">
    <location>
        <begin position="139"/>
        <end position="159"/>
    </location>
</feature>
<sequence>IYVIAVQFVKIFQQFATSINNVTFPGFSMLVVEGASNERLLQQMVRISRIQLIVLSFILSGFVIFGENFIVIWAGQDFRPAYLMTVILMFTITFQLSQLPAVSIIQAHNRQTFRFMALAITLVLAMISAVILAPKYSGYGVSLSIAAFSFIGYTLIMNVY</sequence>
<dbReference type="Proteomes" id="UP000240400">
    <property type="component" value="Unassembled WGS sequence"/>
</dbReference>
<feature type="transmembrane region" description="Helical" evidence="6">
    <location>
        <begin position="113"/>
        <end position="133"/>
    </location>
</feature>
<evidence type="ECO:0000256" key="1">
    <source>
        <dbReference type="ARBA" id="ARBA00004651"/>
    </source>
</evidence>
<protein>
    <recommendedName>
        <fullName evidence="9">Polysaccharide biosynthesis protein</fullName>
    </recommendedName>
</protein>
<evidence type="ECO:0008006" key="9">
    <source>
        <dbReference type="Google" id="ProtNLM"/>
    </source>
</evidence>
<feature type="transmembrane region" description="Helical" evidence="6">
    <location>
        <begin position="52"/>
        <end position="75"/>
    </location>
</feature>
<gene>
    <name evidence="7" type="ORF">BUZ61_17360</name>
</gene>
<evidence type="ECO:0000256" key="5">
    <source>
        <dbReference type="ARBA" id="ARBA00023136"/>
    </source>
</evidence>
<comment type="caution">
    <text evidence="7">The sequence shown here is derived from an EMBL/GenBank/DDBJ whole genome shotgun (WGS) entry which is preliminary data.</text>
</comment>
<proteinExistence type="predicted"/>
<keyword evidence="2" id="KW-1003">Cell membrane</keyword>
<accession>A0A2T4S542</accession>
<name>A0A2T4S542_9STAP</name>
<dbReference type="PANTHER" id="PTHR30250:SF26">
    <property type="entry name" value="PSMA PROTEIN"/>
    <property type="match status" value="1"/>
</dbReference>
<dbReference type="EMBL" id="PZHR01000807">
    <property type="protein sequence ID" value="PTK42486.1"/>
    <property type="molecule type" value="Genomic_DNA"/>
</dbReference>
<keyword evidence="5 6" id="KW-0472">Membrane</keyword>
<dbReference type="GO" id="GO:0005886">
    <property type="term" value="C:plasma membrane"/>
    <property type="evidence" value="ECO:0007669"/>
    <property type="project" value="UniProtKB-SubCell"/>
</dbReference>
<comment type="subcellular location">
    <subcellularLocation>
        <location evidence="1">Cell membrane</location>
        <topology evidence="1">Multi-pass membrane protein</topology>
    </subcellularLocation>
</comment>
<evidence type="ECO:0000256" key="4">
    <source>
        <dbReference type="ARBA" id="ARBA00022989"/>
    </source>
</evidence>
<evidence type="ECO:0000256" key="6">
    <source>
        <dbReference type="SAM" id="Phobius"/>
    </source>
</evidence>
<dbReference type="PANTHER" id="PTHR30250">
    <property type="entry name" value="PST FAMILY PREDICTED COLANIC ACID TRANSPORTER"/>
    <property type="match status" value="1"/>
</dbReference>
<keyword evidence="4 6" id="KW-1133">Transmembrane helix</keyword>
<organism evidence="7 8">
    <name type="scientific">Staphylococcus nepalensis</name>
    <dbReference type="NCBI Taxonomy" id="214473"/>
    <lineage>
        <taxon>Bacteria</taxon>
        <taxon>Bacillati</taxon>
        <taxon>Bacillota</taxon>
        <taxon>Bacilli</taxon>
        <taxon>Bacillales</taxon>
        <taxon>Staphylococcaceae</taxon>
        <taxon>Staphylococcus</taxon>
    </lineage>
</organism>
<keyword evidence="3 6" id="KW-0812">Transmembrane</keyword>
<evidence type="ECO:0000313" key="7">
    <source>
        <dbReference type="EMBL" id="PTK42486.1"/>
    </source>
</evidence>
<evidence type="ECO:0000256" key="2">
    <source>
        <dbReference type="ARBA" id="ARBA00022475"/>
    </source>
</evidence>